<comment type="caution">
    <text evidence="1">The sequence shown here is derived from an EMBL/GenBank/DDBJ whole genome shotgun (WGS) entry which is preliminary data.</text>
</comment>
<dbReference type="EMBL" id="CAJVQC010073896">
    <property type="protein sequence ID" value="CAG8812632.1"/>
    <property type="molecule type" value="Genomic_DNA"/>
</dbReference>
<sequence>VSNTITQREFADWLLLIGEEEAKTYYSADALDQSSSIYNPAHED</sequence>
<name>A0ACA9RUY9_9GLOM</name>
<feature type="non-terminal residue" evidence="1">
    <location>
        <position position="44"/>
    </location>
</feature>
<dbReference type="Proteomes" id="UP000789920">
    <property type="component" value="Unassembled WGS sequence"/>
</dbReference>
<accession>A0ACA9RUY9</accession>
<proteinExistence type="predicted"/>
<keyword evidence="2" id="KW-1185">Reference proteome</keyword>
<reference evidence="1" key="1">
    <citation type="submission" date="2021-06" db="EMBL/GenBank/DDBJ databases">
        <authorList>
            <person name="Kallberg Y."/>
            <person name="Tangrot J."/>
            <person name="Rosling A."/>
        </authorList>
    </citation>
    <scope>NUCLEOTIDE SEQUENCE</scope>
    <source>
        <strain evidence="1">MA461A</strain>
    </source>
</reference>
<organism evidence="1 2">
    <name type="scientific">Racocetra persica</name>
    <dbReference type="NCBI Taxonomy" id="160502"/>
    <lineage>
        <taxon>Eukaryota</taxon>
        <taxon>Fungi</taxon>
        <taxon>Fungi incertae sedis</taxon>
        <taxon>Mucoromycota</taxon>
        <taxon>Glomeromycotina</taxon>
        <taxon>Glomeromycetes</taxon>
        <taxon>Diversisporales</taxon>
        <taxon>Gigasporaceae</taxon>
        <taxon>Racocetra</taxon>
    </lineage>
</organism>
<feature type="non-terminal residue" evidence="1">
    <location>
        <position position="1"/>
    </location>
</feature>
<evidence type="ECO:0000313" key="2">
    <source>
        <dbReference type="Proteomes" id="UP000789920"/>
    </source>
</evidence>
<protein>
    <submittedName>
        <fullName evidence="1">7839_t:CDS:1</fullName>
    </submittedName>
</protein>
<evidence type="ECO:0000313" key="1">
    <source>
        <dbReference type="EMBL" id="CAG8812632.1"/>
    </source>
</evidence>
<gene>
    <name evidence="1" type="ORF">RPERSI_LOCUS23570</name>
</gene>